<feature type="region of interest" description="Disordered" evidence="2">
    <location>
        <begin position="289"/>
        <end position="341"/>
    </location>
</feature>
<proteinExistence type="predicted"/>
<accession>A0A6L2LXH4</accession>
<dbReference type="AlphaFoldDB" id="A0A6L2LXH4"/>
<feature type="coiled-coil region" evidence="1">
    <location>
        <begin position="154"/>
        <end position="181"/>
    </location>
</feature>
<dbReference type="EMBL" id="BKCJ010005391">
    <property type="protein sequence ID" value="GEU66483.1"/>
    <property type="molecule type" value="Genomic_DNA"/>
</dbReference>
<sequence>MKLYIENRENERKILNSVVNGTLVWPTIDEENGTNRIKKSCCLMFSQRDDPITCLNKAMAFLSVVGVSRQAAQKTILNTATFQTRDLDTYDSDCNDVSNAKAFLMTNLSNYGSEVILEAAIQDTNLYAQQDSMILPMIEQMSKQMINHVNNWEKANQEKNNESLTTELEIYKEQTRALSKERYDSFIAQLNTKSMENANLKGQIQEKVFVTTTFPNELKDPLAPRLLKNRDAHIDYLKYTQEQADILQRTVEQDTCPTMNKPKNKLVAVTPMNKVKKVKFFKPLTSSSNIHKQVESSKTPDSNTLVLPSTRLKSSTSASRSQPTCNKKNDRISQTPSNNMKNKVKVQLRRANLSSNKKNSVKDPIFDANVKHAMLNANSDLIVLNVNNKPTGKLFTDVGYKWKPIGRLLTLVCNACPLTRITSTKVVPIKETTSHSVETQQPEIKVYKRRPKQVKSKALSKKSKIVECKIANNSEPNHS</sequence>
<gene>
    <name evidence="3" type="ORF">Tci_038461</name>
</gene>
<keyword evidence="1" id="KW-0175">Coiled coil</keyword>
<evidence type="ECO:0008006" key="4">
    <source>
        <dbReference type="Google" id="ProtNLM"/>
    </source>
</evidence>
<reference evidence="3" key="1">
    <citation type="journal article" date="2019" name="Sci. Rep.">
        <title>Draft genome of Tanacetum cinerariifolium, the natural source of mosquito coil.</title>
        <authorList>
            <person name="Yamashiro T."/>
            <person name="Shiraishi A."/>
            <person name="Satake H."/>
            <person name="Nakayama K."/>
        </authorList>
    </citation>
    <scope>NUCLEOTIDE SEQUENCE</scope>
</reference>
<evidence type="ECO:0000313" key="3">
    <source>
        <dbReference type="EMBL" id="GEU66483.1"/>
    </source>
</evidence>
<comment type="caution">
    <text evidence="3">The sequence shown here is derived from an EMBL/GenBank/DDBJ whole genome shotgun (WGS) entry which is preliminary data.</text>
</comment>
<evidence type="ECO:0000256" key="2">
    <source>
        <dbReference type="SAM" id="MobiDB-lite"/>
    </source>
</evidence>
<organism evidence="3">
    <name type="scientific">Tanacetum cinerariifolium</name>
    <name type="common">Dalmatian daisy</name>
    <name type="synonym">Chrysanthemum cinerariifolium</name>
    <dbReference type="NCBI Taxonomy" id="118510"/>
    <lineage>
        <taxon>Eukaryota</taxon>
        <taxon>Viridiplantae</taxon>
        <taxon>Streptophyta</taxon>
        <taxon>Embryophyta</taxon>
        <taxon>Tracheophyta</taxon>
        <taxon>Spermatophyta</taxon>
        <taxon>Magnoliopsida</taxon>
        <taxon>eudicotyledons</taxon>
        <taxon>Gunneridae</taxon>
        <taxon>Pentapetalae</taxon>
        <taxon>asterids</taxon>
        <taxon>campanulids</taxon>
        <taxon>Asterales</taxon>
        <taxon>Asteraceae</taxon>
        <taxon>Asteroideae</taxon>
        <taxon>Anthemideae</taxon>
        <taxon>Anthemidinae</taxon>
        <taxon>Tanacetum</taxon>
    </lineage>
</organism>
<protein>
    <recommendedName>
        <fullName evidence="4">Integrase, catalytic region, zinc finger, CCHC-type, peptidase aspartic, catalytic</fullName>
    </recommendedName>
</protein>
<name>A0A6L2LXH4_TANCI</name>
<evidence type="ECO:0000256" key="1">
    <source>
        <dbReference type="SAM" id="Coils"/>
    </source>
</evidence>